<keyword evidence="1" id="KW-0460">Magnesium</keyword>
<dbReference type="GO" id="GO:0006020">
    <property type="term" value="P:inositol metabolic process"/>
    <property type="evidence" value="ECO:0007669"/>
    <property type="project" value="TreeGrafter"/>
</dbReference>
<dbReference type="PANTHER" id="PTHR20854:SF4">
    <property type="entry name" value="INOSITOL-1-MONOPHOSPHATASE-RELATED"/>
    <property type="match status" value="1"/>
</dbReference>
<dbReference type="Gene3D" id="3.40.190.80">
    <property type="match status" value="1"/>
</dbReference>
<dbReference type="AlphaFoldDB" id="A0A0G0KP95"/>
<dbReference type="Pfam" id="PF00459">
    <property type="entry name" value="Inositol_P"/>
    <property type="match status" value="1"/>
</dbReference>
<name>A0A0G0KP95_9BACT</name>
<sequence length="250" mass="28064">MYNKIIQLAKDKGEKLTKYAGRIKDIGVAKKFLTKLDLEIERQFAQLIKSFPDHHVIFAEEENYSYEFADNVWIIDPISNTFNFIRGISHYAIAVSHLIKGRVVFALILDPSVKELFIAFKGKGATLNDKKIKVSNRSSEILLLYEFSSSLFNLDKGLNLMKDLSGLGKVKKSFGSMAVHYSYVACGRAEGAVTVNRDIFPEFAGKLLVEEAGGKVSDFEGKEITINSRGVIFTNGLIHQKTLDIVNRYV</sequence>
<dbReference type="GO" id="GO:0007165">
    <property type="term" value="P:signal transduction"/>
    <property type="evidence" value="ECO:0007669"/>
    <property type="project" value="TreeGrafter"/>
</dbReference>
<accession>A0A0G0KP95</accession>
<evidence type="ECO:0000313" key="3">
    <source>
        <dbReference type="Proteomes" id="UP000034324"/>
    </source>
</evidence>
<dbReference type="PANTHER" id="PTHR20854">
    <property type="entry name" value="INOSITOL MONOPHOSPHATASE"/>
    <property type="match status" value="1"/>
</dbReference>
<dbReference type="Proteomes" id="UP000034324">
    <property type="component" value="Unassembled WGS sequence"/>
</dbReference>
<dbReference type="Gene3D" id="3.30.540.10">
    <property type="entry name" value="Fructose-1,6-Bisphosphatase, subunit A, domain 1"/>
    <property type="match status" value="1"/>
</dbReference>
<evidence type="ECO:0000313" key="2">
    <source>
        <dbReference type="EMBL" id="KKQ77285.1"/>
    </source>
</evidence>
<keyword evidence="1" id="KW-0479">Metal-binding</keyword>
<proteinExistence type="predicted"/>
<dbReference type="EMBL" id="LBVC01000043">
    <property type="protein sequence ID" value="KKQ77285.1"/>
    <property type="molecule type" value="Genomic_DNA"/>
</dbReference>
<dbReference type="InterPro" id="IPR000760">
    <property type="entry name" value="Inositol_monophosphatase-like"/>
</dbReference>
<organism evidence="2 3">
    <name type="scientific">Candidatus Daviesbacteria bacterium GW2011_GWF2_38_6</name>
    <dbReference type="NCBI Taxonomy" id="1618432"/>
    <lineage>
        <taxon>Bacteria</taxon>
        <taxon>Candidatus Daviesiibacteriota</taxon>
    </lineage>
</organism>
<evidence type="ECO:0000256" key="1">
    <source>
        <dbReference type="PIRSR" id="PIRSR600760-2"/>
    </source>
</evidence>
<comment type="cofactor">
    <cofactor evidence="1">
        <name>Mg(2+)</name>
        <dbReference type="ChEBI" id="CHEBI:18420"/>
    </cofactor>
</comment>
<protein>
    <submittedName>
        <fullName evidence="2">Inositol monophosphatase</fullName>
    </submittedName>
</protein>
<feature type="binding site" evidence="1">
    <location>
        <position position="76"/>
    </location>
    <ligand>
        <name>Mg(2+)</name>
        <dbReference type="ChEBI" id="CHEBI:18420"/>
        <label>1</label>
        <note>catalytic</note>
    </ligand>
</feature>
<dbReference type="SUPFAM" id="SSF56655">
    <property type="entry name" value="Carbohydrate phosphatase"/>
    <property type="match status" value="1"/>
</dbReference>
<feature type="binding site" evidence="1">
    <location>
        <position position="60"/>
    </location>
    <ligand>
        <name>Mg(2+)</name>
        <dbReference type="ChEBI" id="CHEBI:18420"/>
        <label>1</label>
        <note>catalytic</note>
    </ligand>
</feature>
<reference evidence="2 3" key="1">
    <citation type="journal article" date="2015" name="Nature">
        <title>rRNA introns, odd ribosomes, and small enigmatic genomes across a large radiation of phyla.</title>
        <authorList>
            <person name="Brown C.T."/>
            <person name="Hug L.A."/>
            <person name="Thomas B.C."/>
            <person name="Sharon I."/>
            <person name="Castelle C.J."/>
            <person name="Singh A."/>
            <person name="Wilkins M.J."/>
            <person name="Williams K.H."/>
            <person name="Banfield J.F."/>
        </authorList>
    </citation>
    <scope>NUCLEOTIDE SEQUENCE [LARGE SCALE GENOMIC DNA]</scope>
</reference>
<gene>
    <name evidence="2" type="ORF">US99_C0043G0006</name>
</gene>
<dbReference type="PRINTS" id="PR00377">
    <property type="entry name" value="IMPHPHTASES"/>
</dbReference>
<dbReference type="GO" id="GO:0046872">
    <property type="term" value="F:metal ion binding"/>
    <property type="evidence" value="ECO:0007669"/>
    <property type="project" value="UniProtKB-KW"/>
</dbReference>
<feature type="binding site" evidence="1">
    <location>
        <position position="78"/>
    </location>
    <ligand>
        <name>Mg(2+)</name>
        <dbReference type="ChEBI" id="CHEBI:18420"/>
        <label>1</label>
        <note>catalytic</note>
    </ligand>
</feature>
<dbReference type="GO" id="GO:0008934">
    <property type="term" value="F:inositol monophosphate 1-phosphatase activity"/>
    <property type="evidence" value="ECO:0007669"/>
    <property type="project" value="TreeGrafter"/>
</dbReference>
<comment type="caution">
    <text evidence="2">The sequence shown here is derived from an EMBL/GenBank/DDBJ whole genome shotgun (WGS) entry which is preliminary data.</text>
</comment>